<evidence type="ECO:0008006" key="4">
    <source>
        <dbReference type="Google" id="ProtNLM"/>
    </source>
</evidence>
<sequence length="73" mass="8191">MAIQVEHELHKRRAGRNWGLLLILIAFVGVVFGLTVVKVTRLGDARAFENFDHVANPALERAAEEQELQEVTP</sequence>
<dbReference type="Proteomes" id="UP000474757">
    <property type="component" value="Unassembled WGS sequence"/>
</dbReference>
<dbReference type="RefSeq" id="WP_163894129.1">
    <property type="nucleotide sequence ID" value="NZ_JAAFYS010000003.1"/>
</dbReference>
<evidence type="ECO:0000313" key="3">
    <source>
        <dbReference type="Proteomes" id="UP000474757"/>
    </source>
</evidence>
<keyword evidence="3" id="KW-1185">Reference proteome</keyword>
<evidence type="ECO:0000313" key="2">
    <source>
        <dbReference type="EMBL" id="NDV01771.1"/>
    </source>
</evidence>
<keyword evidence="1" id="KW-0472">Membrane</keyword>
<feature type="transmembrane region" description="Helical" evidence="1">
    <location>
        <begin position="18"/>
        <end position="37"/>
    </location>
</feature>
<keyword evidence="1" id="KW-0812">Transmembrane</keyword>
<accession>A0A6B2JJZ4</accession>
<organism evidence="2 3">
    <name type="scientific">Pseudoroseicyclus tamaricis</name>
    <dbReference type="NCBI Taxonomy" id="2705421"/>
    <lineage>
        <taxon>Bacteria</taxon>
        <taxon>Pseudomonadati</taxon>
        <taxon>Pseudomonadota</taxon>
        <taxon>Alphaproteobacteria</taxon>
        <taxon>Rhodobacterales</taxon>
        <taxon>Paracoccaceae</taxon>
        <taxon>Pseudoroseicyclus</taxon>
    </lineage>
</organism>
<dbReference type="AlphaFoldDB" id="A0A6B2JJZ4"/>
<keyword evidence="1" id="KW-1133">Transmembrane helix</keyword>
<evidence type="ECO:0000256" key="1">
    <source>
        <dbReference type="SAM" id="Phobius"/>
    </source>
</evidence>
<protein>
    <recommendedName>
        <fullName evidence="4">Cytochrome C oxidase assembly protein</fullName>
    </recommendedName>
</protein>
<dbReference type="EMBL" id="JAAGAB010000003">
    <property type="protein sequence ID" value="NDV01771.1"/>
    <property type="molecule type" value="Genomic_DNA"/>
</dbReference>
<proteinExistence type="predicted"/>
<comment type="caution">
    <text evidence="2">The sequence shown here is derived from an EMBL/GenBank/DDBJ whole genome shotgun (WGS) entry which is preliminary data.</text>
</comment>
<reference evidence="2 3" key="1">
    <citation type="submission" date="2020-02" db="EMBL/GenBank/DDBJ databases">
        <title>Pseudoroseicyclus tamarix, sp. nov., isolated from offshore sediment of a Tamarix chinensis forest.</title>
        <authorList>
            <person name="Gai Y."/>
        </authorList>
    </citation>
    <scope>NUCLEOTIDE SEQUENCE [LARGE SCALE GENOMIC DNA]</scope>
    <source>
        <strain evidence="2 3">CLL3-39</strain>
    </source>
</reference>
<gene>
    <name evidence="2" type="ORF">GZA08_12425</name>
</gene>
<name>A0A6B2JJZ4_9RHOB</name>